<dbReference type="NCBIfam" id="TIGR01035">
    <property type="entry name" value="hemA"/>
    <property type="match status" value="1"/>
</dbReference>
<dbReference type="InterPro" id="IPR036291">
    <property type="entry name" value="NAD(P)-bd_dom_sf"/>
</dbReference>
<comment type="catalytic activity">
    <reaction evidence="7 8 13">
        <text>(S)-4-amino-5-oxopentanoate + tRNA(Glu) + NADP(+) = L-glutamyl-tRNA(Glu) + NADPH + H(+)</text>
        <dbReference type="Rhea" id="RHEA:12344"/>
        <dbReference type="Rhea" id="RHEA-COMP:9663"/>
        <dbReference type="Rhea" id="RHEA-COMP:9680"/>
        <dbReference type="ChEBI" id="CHEBI:15378"/>
        <dbReference type="ChEBI" id="CHEBI:57501"/>
        <dbReference type="ChEBI" id="CHEBI:57783"/>
        <dbReference type="ChEBI" id="CHEBI:58349"/>
        <dbReference type="ChEBI" id="CHEBI:78442"/>
        <dbReference type="ChEBI" id="CHEBI:78520"/>
        <dbReference type="EC" id="1.2.1.70"/>
    </reaction>
</comment>
<keyword evidence="4 8" id="KW-0521">NADP</keyword>
<dbReference type="Proteomes" id="UP000014923">
    <property type="component" value="Unassembled WGS sequence"/>
</dbReference>
<dbReference type="UniPathway" id="UPA00251">
    <property type="reaction ID" value="UER00316"/>
</dbReference>
<dbReference type="InterPro" id="IPR015895">
    <property type="entry name" value="4pyrrol_synth_GluRdtase_N"/>
</dbReference>
<dbReference type="InterPro" id="IPR000343">
    <property type="entry name" value="4pyrrol_synth_GluRdtase"/>
</dbReference>
<dbReference type="Pfam" id="PF00745">
    <property type="entry name" value="GlutR_dimer"/>
    <property type="match status" value="1"/>
</dbReference>
<dbReference type="InterPro" id="IPR018214">
    <property type="entry name" value="GluRdtase_CS"/>
</dbReference>
<dbReference type="SUPFAM" id="SSF51735">
    <property type="entry name" value="NAD(P)-binding Rossmann-fold domains"/>
    <property type="match status" value="1"/>
</dbReference>
<keyword evidence="18" id="KW-1185">Reference proteome</keyword>
<feature type="active site" description="Nucleophile" evidence="8 9">
    <location>
        <position position="46"/>
    </location>
</feature>
<evidence type="ECO:0000256" key="6">
    <source>
        <dbReference type="ARBA" id="ARBA00023244"/>
    </source>
</evidence>
<dbReference type="OrthoDB" id="110209at2"/>
<accession>R7RPP8</accession>
<comment type="similarity">
    <text evidence="2 8 13">Belongs to the glutamyl-tRNA reductase family.</text>
</comment>
<keyword evidence="5 8" id="KW-0560">Oxidoreductase</keyword>
<feature type="binding site" evidence="8 11">
    <location>
        <begin position="172"/>
        <end position="177"/>
    </location>
    <ligand>
        <name>NADP(+)</name>
        <dbReference type="ChEBI" id="CHEBI:58349"/>
    </ligand>
</feature>
<evidence type="ECO:0000259" key="14">
    <source>
        <dbReference type="Pfam" id="PF00745"/>
    </source>
</evidence>
<evidence type="ECO:0000256" key="9">
    <source>
        <dbReference type="PIRSR" id="PIRSR000445-1"/>
    </source>
</evidence>
<dbReference type="PROSITE" id="PS00747">
    <property type="entry name" value="GLUTR"/>
    <property type="match status" value="1"/>
</dbReference>
<sequence length="389" mass="45273">MIYMIGISKDVPLDIRQKLSFTKSRHKEILFNIKQIVDGCVLLLTCNRTEVYIEGEKKIDEIIEVLGFNDFKEILFIKEEKECVLHLLNVACGFDSKILGEEQILGQIRDALTLSEELKTVSGTLKRLFDVALSCGKEFRTKSSLNRYPVSSSSIVVNYCKKQGLRRYMLLGFGDVNKLTAKYILSSNFDVLYIAVRDIEKVDIEDSRVNIINFKDKDKYIKDVEGIIAATSAPHIVLKKEELKEFRGYIFDLAVPRDVEDVSDIKDIVYFDIDTITSINDENKDKRKRVMEENRFIIDKHLEEFMNYLNTRCLSDVIKKLQNSSDRVYKRRLKTYLNKYPKCDFETLEVLFKSTSDAYVNRAIEVLKQEYLEGRGEECLRIVEKIFMI</sequence>
<dbReference type="SUPFAM" id="SSF69742">
    <property type="entry name" value="Glutamyl tRNA-reductase catalytic, N-terminal domain"/>
    <property type="match status" value="1"/>
</dbReference>
<evidence type="ECO:0000256" key="11">
    <source>
        <dbReference type="PIRSR" id="PIRSR000445-3"/>
    </source>
</evidence>
<feature type="domain" description="Tetrapyrrole biosynthesis glutamyl-tRNA reductase dimerisation" evidence="14">
    <location>
        <begin position="297"/>
        <end position="388"/>
    </location>
</feature>
<dbReference type="EC" id="1.2.1.70" evidence="3 8"/>
<comment type="domain">
    <text evidence="8">Possesses an unusual extended V-shaped dimeric structure with each monomer consisting of three distinct domains arranged along a curved 'spinal' alpha-helix. The N-terminal catalytic domain specifically recognizes the glutamate moiety of the substrate. The second domain is the NADPH-binding domain, and the third C-terminal domain is responsible for dimerization.</text>
</comment>
<evidence type="ECO:0000256" key="5">
    <source>
        <dbReference type="ARBA" id="ARBA00023002"/>
    </source>
</evidence>
<dbReference type="Pfam" id="PF05201">
    <property type="entry name" value="GlutR_N"/>
    <property type="match status" value="1"/>
</dbReference>
<evidence type="ECO:0000256" key="10">
    <source>
        <dbReference type="PIRSR" id="PIRSR000445-2"/>
    </source>
</evidence>
<protein>
    <recommendedName>
        <fullName evidence="3 8">Glutamyl-tRNA reductase</fullName>
        <shortName evidence="8">GluTR</shortName>
        <ecNumber evidence="3 8">1.2.1.70</ecNumber>
    </recommendedName>
</protein>
<comment type="miscellaneous">
    <text evidence="8">During catalysis, the active site Cys acts as a nucleophile attacking the alpha-carbonyl group of tRNA-bound glutamate with the formation of a thioester intermediate between enzyme and glutamate, and the concomitant release of tRNA(Glu). The thioester intermediate is finally reduced by direct hydride transfer from NADPH, to form the product GSA.</text>
</comment>
<dbReference type="Pfam" id="PF01488">
    <property type="entry name" value="Shikimate_DH"/>
    <property type="match status" value="1"/>
</dbReference>
<dbReference type="GO" id="GO:0008883">
    <property type="term" value="F:glutamyl-tRNA reductase activity"/>
    <property type="evidence" value="ECO:0007669"/>
    <property type="project" value="UniProtKB-UniRule"/>
</dbReference>
<feature type="binding site" evidence="8 10">
    <location>
        <begin position="45"/>
        <end position="48"/>
    </location>
    <ligand>
        <name>substrate</name>
    </ligand>
</feature>
<evidence type="ECO:0000256" key="13">
    <source>
        <dbReference type="RuleBase" id="RU000584"/>
    </source>
</evidence>
<dbReference type="PIRSF" id="PIRSF000445">
    <property type="entry name" value="4pyrrol_synth_GluRdtase"/>
    <property type="match status" value="1"/>
</dbReference>
<feature type="binding site" evidence="8 10">
    <location>
        <begin position="101"/>
        <end position="103"/>
    </location>
    <ligand>
        <name>substrate</name>
    </ligand>
</feature>
<dbReference type="PANTHER" id="PTHR43013:SF1">
    <property type="entry name" value="GLUTAMYL-TRNA REDUCTASE"/>
    <property type="match status" value="1"/>
</dbReference>
<dbReference type="GO" id="GO:0050661">
    <property type="term" value="F:NADP binding"/>
    <property type="evidence" value="ECO:0007669"/>
    <property type="project" value="InterPro"/>
</dbReference>
<evidence type="ECO:0000259" key="16">
    <source>
        <dbReference type="Pfam" id="PF05201"/>
    </source>
</evidence>
<name>R7RPP8_9CLOT</name>
<dbReference type="AlphaFoldDB" id="R7RPP8"/>
<evidence type="ECO:0000256" key="1">
    <source>
        <dbReference type="ARBA" id="ARBA00005059"/>
    </source>
</evidence>
<feature type="site" description="Important for activity" evidence="8 12">
    <location>
        <position position="86"/>
    </location>
</feature>
<feature type="domain" description="Glutamyl-tRNA reductase N-terminal" evidence="16">
    <location>
        <begin position="9"/>
        <end position="142"/>
    </location>
</feature>
<comment type="function">
    <text evidence="8">Catalyzes the NADPH-dependent reduction of glutamyl-tRNA(Glu) to glutamate 1-semialdehyde (GSA).</text>
</comment>
<evidence type="ECO:0000256" key="8">
    <source>
        <dbReference type="HAMAP-Rule" id="MF_00087"/>
    </source>
</evidence>
<dbReference type="HOGENOM" id="CLU_035113_2_2_9"/>
<evidence type="ECO:0000256" key="2">
    <source>
        <dbReference type="ARBA" id="ARBA00005916"/>
    </source>
</evidence>
<feature type="domain" description="Quinate/shikimate 5-dehydrogenase/glutamyl-tRNA reductase" evidence="15">
    <location>
        <begin position="166"/>
        <end position="278"/>
    </location>
</feature>
<dbReference type="EMBL" id="CAVN010000086">
    <property type="protein sequence ID" value="CDF57298.1"/>
    <property type="molecule type" value="Genomic_DNA"/>
</dbReference>
<dbReference type="eggNOG" id="COG0373">
    <property type="taxonomic scope" value="Bacteria"/>
</dbReference>
<dbReference type="SUPFAM" id="SSF69075">
    <property type="entry name" value="Glutamyl tRNA-reductase dimerization domain"/>
    <property type="match status" value="1"/>
</dbReference>
<evidence type="ECO:0000256" key="4">
    <source>
        <dbReference type="ARBA" id="ARBA00022857"/>
    </source>
</evidence>
<dbReference type="InterPro" id="IPR036453">
    <property type="entry name" value="GluRdtase_dimer_dom_sf"/>
</dbReference>
<feature type="binding site" evidence="8 10">
    <location>
        <position position="107"/>
    </location>
    <ligand>
        <name>substrate</name>
    </ligand>
</feature>
<dbReference type="GO" id="GO:0019353">
    <property type="term" value="P:protoporphyrinogen IX biosynthetic process from glutamate"/>
    <property type="evidence" value="ECO:0007669"/>
    <property type="project" value="TreeGrafter"/>
</dbReference>
<evidence type="ECO:0000313" key="18">
    <source>
        <dbReference type="Proteomes" id="UP000014923"/>
    </source>
</evidence>
<comment type="caution">
    <text evidence="17">The sequence shown here is derived from an EMBL/GenBank/DDBJ whole genome shotgun (WGS) entry which is preliminary data.</text>
</comment>
<dbReference type="InterPro" id="IPR036343">
    <property type="entry name" value="GluRdtase_N_sf"/>
</dbReference>
<dbReference type="PANTHER" id="PTHR43013">
    <property type="entry name" value="GLUTAMYL-TRNA REDUCTASE"/>
    <property type="match status" value="1"/>
</dbReference>
<gene>
    <name evidence="8" type="primary">hemA</name>
    <name evidence="17" type="ORF">TCEL_01212</name>
</gene>
<organism evidence="17 18">
    <name type="scientific">Thermobrachium celere DSM 8682</name>
    <dbReference type="NCBI Taxonomy" id="941824"/>
    <lineage>
        <taxon>Bacteria</taxon>
        <taxon>Bacillati</taxon>
        <taxon>Bacillota</taxon>
        <taxon>Clostridia</taxon>
        <taxon>Eubacteriales</taxon>
        <taxon>Clostridiaceae</taxon>
        <taxon>Thermobrachium</taxon>
    </lineage>
</organism>
<feature type="binding site" evidence="8 10">
    <location>
        <position position="96"/>
    </location>
    <ligand>
        <name>substrate</name>
    </ligand>
</feature>
<proteinExistence type="inferred from homology"/>
<dbReference type="FunFam" id="3.30.460.30:FF:000001">
    <property type="entry name" value="Glutamyl-tRNA reductase"/>
    <property type="match status" value="1"/>
</dbReference>
<reference evidence="17" key="1">
    <citation type="submission" date="2013-03" db="EMBL/GenBank/DDBJ databases">
        <title>Draft genome sequence of the hydrogen-ethanol-producing anaerobic alkalithermophilic Caloramator celere.</title>
        <authorList>
            <person name="Ciranna A."/>
            <person name="Larjo A."/>
            <person name="Kivisto A."/>
            <person name="Santala V."/>
            <person name="Roos C."/>
            <person name="Karp M."/>
        </authorList>
    </citation>
    <scope>NUCLEOTIDE SEQUENCE [LARGE SCALE GENOMIC DNA]</scope>
    <source>
        <strain evidence="17">DSM 8682</strain>
    </source>
</reference>
<dbReference type="InterPro" id="IPR015896">
    <property type="entry name" value="4pyrrol_synth_GluRdtase_dimer"/>
</dbReference>
<evidence type="ECO:0000259" key="15">
    <source>
        <dbReference type="Pfam" id="PF01488"/>
    </source>
</evidence>
<evidence type="ECO:0000256" key="7">
    <source>
        <dbReference type="ARBA" id="ARBA00047464"/>
    </source>
</evidence>
<dbReference type="Gene3D" id="3.40.50.720">
    <property type="entry name" value="NAD(P)-binding Rossmann-like Domain"/>
    <property type="match status" value="1"/>
</dbReference>
<dbReference type="InterPro" id="IPR006151">
    <property type="entry name" value="Shikm_DH/Glu-tRNA_Rdtase"/>
</dbReference>
<dbReference type="RefSeq" id="WP_018660317.1">
    <property type="nucleotide sequence ID" value="NZ_HF952018.1"/>
</dbReference>
<evidence type="ECO:0000256" key="12">
    <source>
        <dbReference type="PIRSR" id="PIRSR000445-4"/>
    </source>
</evidence>
<dbReference type="Gene3D" id="3.30.460.30">
    <property type="entry name" value="Glutamyl-tRNA reductase, N-terminal domain"/>
    <property type="match status" value="1"/>
</dbReference>
<dbReference type="HAMAP" id="MF_00087">
    <property type="entry name" value="Glu_tRNA_reductase"/>
    <property type="match status" value="1"/>
</dbReference>
<comment type="subunit">
    <text evidence="8">Homodimer.</text>
</comment>
<comment type="pathway">
    <text evidence="1 8 13">Porphyrin-containing compound metabolism; protoporphyrin-IX biosynthesis; 5-aminolevulinate from L-glutamyl-tRNA(Glu): step 1/2.</text>
</comment>
<evidence type="ECO:0000313" key="17">
    <source>
        <dbReference type="EMBL" id="CDF57298.1"/>
    </source>
</evidence>
<evidence type="ECO:0000256" key="3">
    <source>
        <dbReference type="ARBA" id="ARBA00012970"/>
    </source>
</evidence>
<keyword evidence="6 8" id="KW-0627">Porphyrin biosynthesis</keyword>